<evidence type="ECO:0000313" key="1">
    <source>
        <dbReference type="EMBL" id="GIE05155.1"/>
    </source>
</evidence>
<organism evidence="1 2">
    <name type="scientific">Paractinoplanes durhamensis</name>
    <dbReference type="NCBI Taxonomy" id="113563"/>
    <lineage>
        <taxon>Bacteria</taxon>
        <taxon>Bacillati</taxon>
        <taxon>Actinomycetota</taxon>
        <taxon>Actinomycetes</taxon>
        <taxon>Micromonosporales</taxon>
        <taxon>Micromonosporaceae</taxon>
        <taxon>Paractinoplanes</taxon>
    </lineage>
</organism>
<accession>A0ABQ3Z5R5</accession>
<gene>
    <name evidence="1" type="ORF">Adu01nite_65050</name>
</gene>
<dbReference type="NCBIfam" id="TIGR04267">
    <property type="entry name" value="mod_HExxH"/>
    <property type="match status" value="1"/>
</dbReference>
<dbReference type="Proteomes" id="UP000637628">
    <property type="component" value="Unassembled WGS sequence"/>
</dbReference>
<sequence>MMTTFHRLPADLLGGLAASSGGVASSEALADAQLSKQLLLIADLLRRWPGPAAERDHVVALLEAARRAAPAAAARVLGSPEVGAWIAIVSRALEQGRAERADLLHIGAVAAAACAAAGVDAETEAPVRDGAVALPGIGRLTVGEASSARVTVAAGNLIVDAGHGPIAIGELGNDERWQPLRLLRAGDGGLRAVLALDDVDPYRHGYHAPPAPRLSPAEFLRWQDLFTEAWQLLAEHVPDRAAEVAAGLRALVPLQPDGHSSRSATIRHLYGVFGLTLPPTAADFAVTLVHEYQHAKLSAVLNLVQLSDPADERRYFAPWRTDPRPLAGLLQGVYAFAGVADTWRALRGADGVADAAEQEFADARLHVDRSLATLESSDALTPTGRQFATRLRQFTDGLLAEPVSDAAARRAQRHHDDIHQRWLAANTA</sequence>
<keyword evidence="2" id="KW-1185">Reference proteome</keyword>
<dbReference type="InterPro" id="IPR026337">
    <property type="entry name" value="AKG_HExxH"/>
</dbReference>
<protein>
    <submittedName>
        <fullName evidence="1">HEXXH motif domain-containing protein</fullName>
    </submittedName>
</protein>
<dbReference type="EMBL" id="BOML01000052">
    <property type="protein sequence ID" value="GIE05155.1"/>
    <property type="molecule type" value="Genomic_DNA"/>
</dbReference>
<evidence type="ECO:0000313" key="2">
    <source>
        <dbReference type="Proteomes" id="UP000637628"/>
    </source>
</evidence>
<name>A0ABQ3Z5R5_9ACTN</name>
<comment type="caution">
    <text evidence="1">The sequence shown here is derived from an EMBL/GenBank/DDBJ whole genome shotgun (WGS) entry which is preliminary data.</text>
</comment>
<proteinExistence type="predicted"/>
<reference evidence="1 2" key="1">
    <citation type="submission" date="2021-01" db="EMBL/GenBank/DDBJ databases">
        <title>Whole genome shotgun sequence of Actinoplanes durhamensis NBRC 14914.</title>
        <authorList>
            <person name="Komaki H."/>
            <person name="Tamura T."/>
        </authorList>
    </citation>
    <scope>NUCLEOTIDE SEQUENCE [LARGE SCALE GENOMIC DNA]</scope>
    <source>
        <strain evidence="1 2">NBRC 14914</strain>
    </source>
</reference>
<dbReference type="RefSeq" id="WP_203732557.1">
    <property type="nucleotide sequence ID" value="NZ_BOML01000052.1"/>
</dbReference>